<comment type="caution">
    <text evidence="2">The sequence shown here is derived from an EMBL/GenBank/DDBJ whole genome shotgun (WGS) entry which is preliminary data.</text>
</comment>
<gene>
    <name evidence="2" type="ORF">GGR25_000718</name>
</gene>
<dbReference type="PANTHER" id="PTHR34109">
    <property type="entry name" value="BNAUNNG04460D PROTEIN-RELATED"/>
    <property type="match status" value="1"/>
</dbReference>
<protein>
    <submittedName>
        <fullName evidence="2">Putative glyoxalase superfamily protein PhnB</fullName>
    </submittedName>
</protein>
<reference evidence="2 3" key="1">
    <citation type="submission" date="2020-08" db="EMBL/GenBank/DDBJ databases">
        <title>Genomic Encyclopedia of Type Strains, Phase IV (KMG-IV): sequencing the most valuable type-strain genomes for metagenomic binning, comparative biology and taxonomic classification.</title>
        <authorList>
            <person name="Goeker M."/>
        </authorList>
    </citation>
    <scope>NUCLEOTIDE SEQUENCE [LARGE SCALE GENOMIC DNA]</scope>
    <source>
        <strain evidence="2 3">DSM 25966</strain>
    </source>
</reference>
<dbReference type="Gene3D" id="3.30.720.120">
    <property type="match status" value="1"/>
</dbReference>
<dbReference type="InterPro" id="IPR004360">
    <property type="entry name" value="Glyas_Fos-R_dOase_dom"/>
</dbReference>
<dbReference type="Gene3D" id="3.30.720.110">
    <property type="match status" value="1"/>
</dbReference>
<dbReference type="Pfam" id="PF00903">
    <property type="entry name" value="Glyoxalase"/>
    <property type="match status" value="1"/>
</dbReference>
<keyword evidence="3" id="KW-1185">Reference proteome</keyword>
<evidence type="ECO:0000313" key="3">
    <source>
        <dbReference type="Proteomes" id="UP000553963"/>
    </source>
</evidence>
<proteinExistence type="predicted"/>
<evidence type="ECO:0000259" key="1">
    <source>
        <dbReference type="PROSITE" id="PS51819"/>
    </source>
</evidence>
<dbReference type="PANTHER" id="PTHR34109:SF1">
    <property type="entry name" value="VOC DOMAIN-CONTAINING PROTEIN"/>
    <property type="match status" value="1"/>
</dbReference>
<dbReference type="PROSITE" id="PS51819">
    <property type="entry name" value="VOC"/>
    <property type="match status" value="1"/>
</dbReference>
<dbReference type="InterPro" id="IPR037523">
    <property type="entry name" value="VOC_core"/>
</dbReference>
<dbReference type="EMBL" id="JACIDS010000001">
    <property type="protein sequence ID" value="MBB3929699.1"/>
    <property type="molecule type" value="Genomic_DNA"/>
</dbReference>
<dbReference type="SUPFAM" id="SSF54593">
    <property type="entry name" value="Glyoxalase/Bleomycin resistance protein/Dihydroxybiphenyl dioxygenase"/>
    <property type="match status" value="1"/>
</dbReference>
<dbReference type="RefSeq" id="WP_183397329.1">
    <property type="nucleotide sequence ID" value="NZ_JACIDS010000001.1"/>
</dbReference>
<name>A0A840AH75_9HYPH</name>
<evidence type="ECO:0000313" key="2">
    <source>
        <dbReference type="EMBL" id="MBB3929699.1"/>
    </source>
</evidence>
<dbReference type="Proteomes" id="UP000553963">
    <property type="component" value="Unassembled WGS sequence"/>
</dbReference>
<dbReference type="InterPro" id="IPR029068">
    <property type="entry name" value="Glyas_Bleomycin-R_OHBP_Dase"/>
</dbReference>
<sequence>MTDRSRLFPCLRYRNPRPAIDFLVAAFGFAIHSIHEGPDGTIAHAELRFGNGLLMLGGFDADAVAAGRTVTGGAGSIYVCVPYVDAHHDKAAAAGAVIARPPEDTPYGSREYSCRDIEGYEWHFGSYDPLAADES</sequence>
<feature type="domain" description="VOC" evidence="1">
    <location>
        <begin position="5"/>
        <end position="127"/>
    </location>
</feature>
<dbReference type="AlphaFoldDB" id="A0A840AH75"/>
<accession>A0A840AH75</accession>
<organism evidence="2 3">
    <name type="scientific">Kaistia hirudinis</name>
    <dbReference type="NCBI Taxonomy" id="1293440"/>
    <lineage>
        <taxon>Bacteria</taxon>
        <taxon>Pseudomonadati</taxon>
        <taxon>Pseudomonadota</taxon>
        <taxon>Alphaproteobacteria</taxon>
        <taxon>Hyphomicrobiales</taxon>
        <taxon>Kaistiaceae</taxon>
        <taxon>Kaistia</taxon>
    </lineage>
</organism>